<dbReference type="EMBL" id="QBMP01000032">
    <property type="protein sequence ID" value="PZO58580.1"/>
    <property type="molecule type" value="Genomic_DNA"/>
</dbReference>
<name>A0A2W4XM97_9CYAN</name>
<evidence type="ECO:0000256" key="1">
    <source>
        <dbReference type="SAM" id="SignalP"/>
    </source>
</evidence>
<dbReference type="AlphaFoldDB" id="A0A2W4XM97"/>
<feature type="signal peptide" evidence="1">
    <location>
        <begin position="1"/>
        <end position="28"/>
    </location>
</feature>
<dbReference type="GO" id="GO:0009654">
    <property type="term" value="C:photosystem II oxygen evolving complex"/>
    <property type="evidence" value="ECO:0007669"/>
    <property type="project" value="InterPro"/>
</dbReference>
<dbReference type="GO" id="GO:0019898">
    <property type="term" value="C:extrinsic component of membrane"/>
    <property type="evidence" value="ECO:0007669"/>
    <property type="project" value="InterPro"/>
</dbReference>
<keyword evidence="1" id="KW-0732">Signal</keyword>
<feature type="chain" id="PRO_5015904946" evidence="1">
    <location>
        <begin position="29"/>
        <end position="182"/>
    </location>
</feature>
<dbReference type="InterPro" id="IPR002683">
    <property type="entry name" value="PsbP_C"/>
</dbReference>
<accession>A0A2W4XM97</accession>
<sequence>MLKRFAALVLVVLALGLQSCSTGTSLQAYNDSYEGYEFRYPTGWVVADVPGGPATVFHDIVNPSENVSVVISPVSGGKTLPDIGTPTEVGYKLSKSITSMSADGSADDRNVELVNAQSFAAGDKLYYILEYVANLPSGTRHDLASVIVRRNQLYTFNASIPEQRWEKLKDTMKQTVASFSVY</sequence>
<dbReference type="PANTHER" id="PTHR31407:SF16">
    <property type="entry name" value="PSBP DOMAIN-CONTAINING PROTEIN 7, CHLOROPLASTIC"/>
    <property type="match status" value="1"/>
</dbReference>
<dbReference type="Proteomes" id="UP000249794">
    <property type="component" value="Unassembled WGS sequence"/>
</dbReference>
<dbReference type="InterPro" id="IPR016123">
    <property type="entry name" value="Mog1/PsbP_a/b/a-sand"/>
</dbReference>
<dbReference type="PANTHER" id="PTHR31407">
    <property type="match status" value="1"/>
</dbReference>
<comment type="caution">
    <text evidence="3">The sequence shown here is derived from an EMBL/GenBank/DDBJ whole genome shotgun (WGS) entry which is preliminary data.</text>
</comment>
<proteinExistence type="predicted"/>
<dbReference type="SUPFAM" id="SSF55724">
    <property type="entry name" value="Mog1p/PsbP-like"/>
    <property type="match status" value="1"/>
</dbReference>
<reference evidence="4" key="1">
    <citation type="submission" date="2018-04" db="EMBL/GenBank/DDBJ databases">
        <authorList>
            <person name="Cornet L."/>
        </authorList>
    </citation>
    <scope>NUCLEOTIDE SEQUENCE [LARGE SCALE GENOMIC DNA]</scope>
</reference>
<evidence type="ECO:0000313" key="4">
    <source>
        <dbReference type="Proteomes" id="UP000249794"/>
    </source>
</evidence>
<reference evidence="3 4" key="2">
    <citation type="submission" date="2018-06" db="EMBL/GenBank/DDBJ databases">
        <title>Metagenomic assembly of (sub)arctic Cyanobacteria and their associated microbiome from non-axenic cultures.</title>
        <authorList>
            <person name="Baurain D."/>
        </authorList>
    </citation>
    <scope>NUCLEOTIDE SEQUENCE [LARGE SCALE GENOMIC DNA]</scope>
    <source>
        <strain evidence="3">ULC027bin1</strain>
    </source>
</reference>
<dbReference type="PROSITE" id="PS51257">
    <property type="entry name" value="PROKAR_LIPOPROTEIN"/>
    <property type="match status" value="1"/>
</dbReference>
<dbReference type="Pfam" id="PF01789">
    <property type="entry name" value="PsbP"/>
    <property type="match status" value="1"/>
</dbReference>
<protein>
    <submittedName>
        <fullName evidence="3">Photosystem II oxygen evolving complex protein PsbP</fullName>
    </submittedName>
</protein>
<evidence type="ECO:0000259" key="2">
    <source>
        <dbReference type="Pfam" id="PF01789"/>
    </source>
</evidence>
<dbReference type="GO" id="GO:0005509">
    <property type="term" value="F:calcium ion binding"/>
    <property type="evidence" value="ECO:0007669"/>
    <property type="project" value="InterPro"/>
</dbReference>
<feature type="domain" description="PsbP C-terminal" evidence="2">
    <location>
        <begin position="25"/>
        <end position="181"/>
    </location>
</feature>
<gene>
    <name evidence="3" type="ORF">DCF15_04965</name>
</gene>
<dbReference type="GO" id="GO:0015979">
    <property type="term" value="P:photosynthesis"/>
    <property type="evidence" value="ECO:0007669"/>
    <property type="project" value="InterPro"/>
</dbReference>
<dbReference type="Gene3D" id="3.40.1000.10">
    <property type="entry name" value="Mog1/PsbP, alpha/beta/alpha sandwich"/>
    <property type="match status" value="1"/>
</dbReference>
<organism evidence="3 4">
    <name type="scientific">Phormidesmis priestleyi</name>
    <dbReference type="NCBI Taxonomy" id="268141"/>
    <lineage>
        <taxon>Bacteria</taxon>
        <taxon>Bacillati</taxon>
        <taxon>Cyanobacteriota</taxon>
        <taxon>Cyanophyceae</taxon>
        <taxon>Leptolyngbyales</taxon>
        <taxon>Leptolyngbyaceae</taxon>
        <taxon>Phormidesmis</taxon>
    </lineage>
</organism>
<evidence type="ECO:0000313" key="3">
    <source>
        <dbReference type="EMBL" id="PZO58580.1"/>
    </source>
</evidence>
<dbReference type="NCBIfam" id="NF040946">
    <property type="entry name" value="PSII_PsbP"/>
    <property type="match status" value="1"/>
</dbReference>